<keyword evidence="2" id="KW-1185">Reference proteome</keyword>
<evidence type="ECO:0000313" key="2">
    <source>
        <dbReference type="Proteomes" id="UP000324222"/>
    </source>
</evidence>
<dbReference type="AlphaFoldDB" id="A0A5B7K9I7"/>
<dbReference type="EMBL" id="VSRR010128346">
    <property type="protein sequence ID" value="MPD01729.1"/>
    <property type="molecule type" value="Genomic_DNA"/>
</dbReference>
<comment type="caution">
    <text evidence="1">The sequence shown here is derived from an EMBL/GenBank/DDBJ whole genome shotgun (WGS) entry which is preliminary data.</text>
</comment>
<name>A0A5B7K9I7_PORTR</name>
<dbReference type="Proteomes" id="UP000324222">
    <property type="component" value="Unassembled WGS sequence"/>
</dbReference>
<evidence type="ECO:0000313" key="1">
    <source>
        <dbReference type="EMBL" id="MPD01729.1"/>
    </source>
</evidence>
<accession>A0A5B7K9I7</accession>
<organism evidence="1 2">
    <name type="scientific">Portunus trituberculatus</name>
    <name type="common">Swimming crab</name>
    <name type="synonym">Neptunus trituberculatus</name>
    <dbReference type="NCBI Taxonomy" id="210409"/>
    <lineage>
        <taxon>Eukaryota</taxon>
        <taxon>Metazoa</taxon>
        <taxon>Ecdysozoa</taxon>
        <taxon>Arthropoda</taxon>
        <taxon>Crustacea</taxon>
        <taxon>Multicrustacea</taxon>
        <taxon>Malacostraca</taxon>
        <taxon>Eumalacostraca</taxon>
        <taxon>Eucarida</taxon>
        <taxon>Decapoda</taxon>
        <taxon>Pleocyemata</taxon>
        <taxon>Brachyura</taxon>
        <taxon>Eubrachyura</taxon>
        <taxon>Portunoidea</taxon>
        <taxon>Portunidae</taxon>
        <taxon>Portuninae</taxon>
        <taxon>Portunus</taxon>
    </lineage>
</organism>
<protein>
    <submittedName>
        <fullName evidence="1">Uncharacterized protein</fullName>
    </submittedName>
</protein>
<gene>
    <name evidence="1" type="ORF">E2C01_097269</name>
</gene>
<proteinExistence type="predicted"/>
<sequence length="80" mass="8376">MEDGKAISDMVEEVLGRLQVCNEVKDDGAVLKLKWTSVEQVCGWDGLGHFLVGCCRCVAGRDGSGQVCGGVGRFGAGVES</sequence>
<reference evidence="1 2" key="1">
    <citation type="submission" date="2019-05" db="EMBL/GenBank/DDBJ databases">
        <title>Another draft genome of Portunus trituberculatus and its Hox gene families provides insights of decapod evolution.</title>
        <authorList>
            <person name="Jeong J.-H."/>
            <person name="Song I."/>
            <person name="Kim S."/>
            <person name="Choi T."/>
            <person name="Kim D."/>
            <person name="Ryu S."/>
            <person name="Kim W."/>
        </authorList>
    </citation>
    <scope>NUCLEOTIDE SEQUENCE [LARGE SCALE GENOMIC DNA]</scope>
    <source>
        <tissue evidence="1">Muscle</tissue>
    </source>
</reference>